<feature type="non-terminal residue" evidence="1">
    <location>
        <position position="1"/>
    </location>
</feature>
<protein>
    <recommendedName>
        <fullName evidence="2">Peptidase M20 dimerisation domain-containing protein</fullName>
    </recommendedName>
</protein>
<dbReference type="Gene3D" id="3.30.70.360">
    <property type="match status" value="1"/>
</dbReference>
<dbReference type="SUPFAM" id="SSF53187">
    <property type="entry name" value="Zn-dependent exopeptidases"/>
    <property type="match status" value="1"/>
</dbReference>
<dbReference type="PANTHER" id="PTHR30575:SF0">
    <property type="entry name" value="XAA-ARG DIPEPTIDASE"/>
    <property type="match status" value="1"/>
</dbReference>
<proteinExistence type="predicted"/>
<dbReference type="GO" id="GO:0005737">
    <property type="term" value="C:cytoplasm"/>
    <property type="evidence" value="ECO:0007669"/>
    <property type="project" value="TreeGrafter"/>
</dbReference>
<dbReference type="PANTHER" id="PTHR30575">
    <property type="entry name" value="PEPTIDASE M20"/>
    <property type="match status" value="1"/>
</dbReference>
<sequence length="169" mass="18422">VIPAYSAGTFMLRAEDDTLLDELKQRVLNCFIGAATASGARFEYRWEGRMASMCSNSTLARLFSQNMESLGRKMRYSLPFRSFASSDIGNVSQRVPSIHGLVAAAPEGTIGHSPEMASAAASEMGIRGMLDGATAMAMTVVDLVAMPTTIMKMKEEFRQKCRKSSPRKP</sequence>
<dbReference type="GO" id="GO:0016805">
    <property type="term" value="F:dipeptidase activity"/>
    <property type="evidence" value="ECO:0007669"/>
    <property type="project" value="TreeGrafter"/>
</dbReference>
<dbReference type="GO" id="GO:0071713">
    <property type="term" value="F:para-aminobenzoyl-glutamate hydrolase activity"/>
    <property type="evidence" value="ECO:0007669"/>
    <property type="project" value="TreeGrafter"/>
</dbReference>
<dbReference type="Gene3D" id="3.40.630.10">
    <property type="entry name" value="Zn peptidases"/>
    <property type="match status" value="1"/>
</dbReference>
<evidence type="ECO:0000313" key="1">
    <source>
        <dbReference type="EMBL" id="GAI39463.1"/>
    </source>
</evidence>
<dbReference type="InterPro" id="IPR052030">
    <property type="entry name" value="Peptidase_M20/M20A_hydrolases"/>
</dbReference>
<evidence type="ECO:0008006" key="2">
    <source>
        <dbReference type="Google" id="ProtNLM"/>
    </source>
</evidence>
<comment type="caution">
    <text evidence="1">The sequence shown here is derived from an EMBL/GenBank/DDBJ whole genome shotgun (WGS) entry which is preliminary data.</text>
</comment>
<gene>
    <name evidence="1" type="ORF">S06H3_48108</name>
</gene>
<dbReference type="GO" id="GO:0046657">
    <property type="term" value="P:folic acid catabolic process"/>
    <property type="evidence" value="ECO:0007669"/>
    <property type="project" value="TreeGrafter"/>
</dbReference>
<organism evidence="1">
    <name type="scientific">marine sediment metagenome</name>
    <dbReference type="NCBI Taxonomy" id="412755"/>
    <lineage>
        <taxon>unclassified sequences</taxon>
        <taxon>metagenomes</taxon>
        <taxon>ecological metagenomes</taxon>
    </lineage>
</organism>
<accession>X1N7C7</accession>
<reference evidence="1" key="1">
    <citation type="journal article" date="2014" name="Front. Microbiol.">
        <title>High frequency of phylogenetically diverse reductive dehalogenase-homologous genes in deep subseafloor sedimentary metagenomes.</title>
        <authorList>
            <person name="Kawai M."/>
            <person name="Futagami T."/>
            <person name="Toyoda A."/>
            <person name="Takaki Y."/>
            <person name="Nishi S."/>
            <person name="Hori S."/>
            <person name="Arai W."/>
            <person name="Tsubouchi T."/>
            <person name="Morono Y."/>
            <person name="Uchiyama I."/>
            <person name="Ito T."/>
            <person name="Fujiyama A."/>
            <person name="Inagaki F."/>
            <person name="Takami H."/>
        </authorList>
    </citation>
    <scope>NUCLEOTIDE SEQUENCE</scope>
    <source>
        <strain evidence="1">Expedition CK06-06</strain>
    </source>
</reference>
<dbReference type="EMBL" id="BARV01030274">
    <property type="protein sequence ID" value="GAI39463.1"/>
    <property type="molecule type" value="Genomic_DNA"/>
</dbReference>
<name>X1N7C7_9ZZZZ</name>
<dbReference type="AlphaFoldDB" id="X1N7C7"/>